<feature type="compositionally biased region" description="Basic and acidic residues" evidence="1">
    <location>
        <begin position="30"/>
        <end position="39"/>
    </location>
</feature>
<dbReference type="EMBL" id="JBHSHC010000154">
    <property type="protein sequence ID" value="MFC4770012.1"/>
    <property type="molecule type" value="Genomic_DNA"/>
</dbReference>
<evidence type="ECO:0000313" key="3">
    <source>
        <dbReference type="Proteomes" id="UP001596002"/>
    </source>
</evidence>
<comment type="caution">
    <text evidence="2">The sequence shown here is derived from an EMBL/GenBank/DDBJ whole genome shotgun (WGS) entry which is preliminary data.</text>
</comment>
<evidence type="ECO:0000256" key="1">
    <source>
        <dbReference type="SAM" id="MobiDB-lite"/>
    </source>
</evidence>
<gene>
    <name evidence="2" type="ORF">ACFO8Q_22280</name>
</gene>
<dbReference type="RefSeq" id="WP_380029195.1">
    <property type="nucleotide sequence ID" value="NZ_JBHSHC010000154.1"/>
</dbReference>
<keyword evidence="3" id="KW-1185">Reference proteome</keyword>
<feature type="region of interest" description="Disordered" evidence="1">
    <location>
        <begin position="19"/>
        <end position="39"/>
    </location>
</feature>
<reference evidence="3" key="1">
    <citation type="journal article" date="2019" name="Int. J. Syst. Evol. Microbiol.">
        <title>The Global Catalogue of Microorganisms (GCM) 10K type strain sequencing project: providing services to taxonomists for standard genome sequencing and annotation.</title>
        <authorList>
            <consortium name="The Broad Institute Genomics Platform"/>
            <consortium name="The Broad Institute Genome Sequencing Center for Infectious Disease"/>
            <person name="Wu L."/>
            <person name="Ma J."/>
        </authorList>
    </citation>
    <scope>NUCLEOTIDE SEQUENCE [LARGE SCALE GENOMIC DNA]</scope>
    <source>
        <strain evidence="3">WYCCWR 12678</strain>
    </source>
</reference>
<name>A0ABV9Q9T3_9BACL</name>
<sequence>MHNFKLDEINERIQKARGMETLIRSKRQQRPTDNKPRSEEEKLLLIEIASRRRQENMIRIGERKWRYVGK</sequence>
<protein>
    <submittedName>
        <fullName evidence="2">Uncharacterized protein</fullName>
    </submittedName>
</protein>
<proteinExistence type="predicted"/>
<dbReference type="Proteomes" id="UP001596002">
    <property type="component" value="Unassembled WGS sequence"/>
</dbReference>
<evidence type="ECO:0000313" key="2">
    <source>
        <dbReference type="EMBL" id="MFC4770012.1"/>
    </source>
</evidence>
<accession>A0ABV9Q9T3</accession>
<organism evidence="2 3">
    <name type="scientific">Effusibacillus consociatus</name>
    <dbReference type="NCBI Taxonomy" id="1117041"/>
    <lineage>
        <taxon>Bacteria</taxon>
        <taxon>Bacillati</taxon>
        <taxon>Bacillota</taxon>
        <taxon>Bacilli</taxon>
        <taxon>Bacillales</taxon>
        <taxon>Alicyclobacillaceae</taxon>
        <taxon>Effusibacillus</taxon>
    </lineage>
</organism>